<dbReference type="InterPro" id="IPR050398">
    <property type="entry name" value="HssS/ArlS-like"/>
</dbReference>
<feature type="transmembrane region" description="Helical" evidence="14">
    <location>
        <begin position="329"/>
        <end position="355"/>
    </location>
</feature>
<evidence type="ECO:0000256" key="4">
    <source>
        <dbReference type="ARBA" id="ARBA00022475"/>
    </source>
</evidence>
<evidence type="ECO:0000256" key="15">
    <source>
        <dbReference type="SAM" id="SignalP"/>
    </source>
</evidence>
<name>A0A6N9Q0W8_9BACL</name>
<keyword evidence="6" id="KW-0808">Transferase</keyword>
<evidence type="ECO:0000256" key="14">
    <source>
        <dbReference type="SAM" id="Phobius"/>
    </source>
</evidence>
<comment type="caution">
    <text evidence="17">The sequence shown here is derived from an EMBL/GenBank/DDBJ whole genome shotgun (WGS) entry which is preliminary data.</text>
</comment>
<feature type="transmembrane region" description="Helical" evidence="14">
    <location>
        <begin position="254"/>
        <end position="275"/>
    </location>
</feature>
<dbReference type="OrthoDB" id="9792991at2"/>
<feature type="transmembrane region" description="Helical" evidence="14">
    <location>
        <begin position="296"/>
        <end position="323"/>
    </location>
</feature>
<dbReference type="SUPFAM" id="SSF47384">
    <property type="entry name" value="Homodimeric domain of signal transducing histidine kinase"/>
    <property type="match status" value="1"/>
</dbReference>
<dbReference type="InterPro" id="IPR003661">
    <property type="entry name" value="HisK_dim/P_dom"/>
</dbReference>
<protein>
    <recommendedName>
        <fullName evidence="3">histidine kinase</fullName>
        <ecNumber evidence="3">2.7.13.3</ecNumber>
    </recommendedName>
</protein>
<evidence type="ECO:0000256" key="12">
    <source>
        <dbReference type="ARBA" id="ARBA00023012"/>
    </source>
</evidence>
<reference evidence="17 18" key="1">
    <citation type="submission" date="2019-01" db="EMBL/GenBank/DDBJ databases">
        <title>Chengkuizengella sp. nov., isolated from deep-sea sediment of East Pacific Ocean.</title>
        <authorList>
            <person name="Yang J."/>
            <person name="Lai Q."/>
            <person name="Shao Z."/>
        </authorList>
    </citation>
    <scope>NUCLEOTIDE SEQUENCE [LARGE SCALE GENOMIC DNA]</scope>
    <source>
        <strain evidence="17 18">YPA3-1-1</strain>
    </source>
</reference>
<dbReference type="Pfam" id="PF02518">
    <property type="entry name" value="HATPase_c"/>
    <property type="match status" value="1"/>
</dbReference>
<dbReference type="InterPro" id="IPR036097">
    <property type="entry name" value="HisK_dim/P_sf"/>
</dbReference>
<dbReference type="PANTHER" id="PTHR45528">
    <property type="entry name" value="SENSOR HISTIDINE KINASE CPXA"/>
    <property type="match status" value="1"/>
</dbReference>
<feature type="transmembrane region" description="Helical" evidence="14">
    <location>
        <begin position="393"/>
        <end position="415"/>
    </location>
</feature>
<dbReference type="SMART" id="SM00388">
    <property type="entry name" value="HisKA"/>
    <property type="match status" value="1"/>
</dbReference>
<keyword evidence="5" id="KW-0597">Phosphoprotein</keyword>
<evidence type="ECO:0000259" key="16">
    <source>
        <dbReference type="PROSITE" id="PS50109"/>
    </source>
</evidence>
<keyword evidence="15" id="KW-0732">Signal</keyword>
<dbReference type="GO" id="GO:0005524">
    <property type="term" value="F:ATP binding"/>
    <property type="evidence" value="ECO:0007669"/>
    <property type="project" value="UniProtKB-KW"/>
</dbReference>
<keyword evidence="12" id="KW-0902">Two-component regulatory system</keyword>
<keyword evidence="4" id="KW-1003">Cell membrane</keyword>
<keyword evidence="9 17" id="KW-0418">Kinase</keyword>
<dbReference type="FunFam" id="1.10.287.130:FF:000008">
    <property type="entry name" value="Two-component sensor histidine kinase"/>
    <property type="match status" value="1"/>
</dbReference>
<dbReference type="InterPro" id="IPR003594">
    <property type="entry name" value="HATPase_dom"/>
</dbReference>
<dbReference type="PROSITE" id="PS50109">
    <property type="entry name" value="HIS_KIN"/>
    <property type="match status" value="1"/>
</dbReference>
<feature type="chain" id="PRO_5039699339" description="histidine kinase" evidence="15">
    <location>
        <begin position="30"/>
        <end position="720"/>
    </location>
</feature>
<dbReference type="SMART" id="SM00387">
    <property type="entry name" value="HATPase_c"/>
    <property type="match status" value="1"/>
</dbReference>
<dbReference type="EMBL" id="SIJB01000018">
    <property type="protein sequence ID" value="NBI28846.1"/>
    <property type="molecule type" value="Genomic_DNA"/>
</dbReference>
<evidence type="ECO:0000256" key="8">
    <source>
        <dbReference type="ARBA" id="ARBA00022741"/>
    </source>
</evidence>
<keyword evidence="18" id="KW-1185">Reference proteome</keyword>
<evidence type="ECO:0000313" key="17">
    <source>
        <dbReference type="EMBL" id="NBI28846.1"/>
    </source>
</evidence>
<evidence type="ECO:0000256" key="1">
    <source>
        <dbReference type="ARBA" id="ARBA00000085"/>
    </source>
</evidence>
<evidence type="ECO:0000256" key="2">
    <source>
        <dbReference type="ARBA" id="ARBA00004651"/>
    </source>
</evidence>
<dbReference type="GO" id="GO:0005886">
    <property type="term" value="C:plasma membrane"/>
    <property type="evidence" value="ECO:0007669"/>
    <property type="project" value="UniProtKB-SubCell"/>
</dbReference>
<dbReference type="Gene3D" id="1.10.287.130">
    <property type="match status" value="1"/>
</dbReference>
<evidence type="ECO:0000256" key="10">
    <source>
        <dbReference type="ARBA" id="ARBA00022840"/>
    </source>
</evidence>
<evidence type="ECO:0000256" key="13">
    <source>
        <dbReference type="ARBA" id="ARBA00023136"/>
    </source>
</evidence>
<keyword evidence="8" id="KW-0547">Nucleotide-binding</keyword>
<organism evidence="17 18">
    <name type="scientific">Chengkuizengella marina</name>
    <dbReference type="NCBI Taxonomy" id="2507566"/>
    <lineage>
        <taxon>Bacteria</taxon>
        <taxon>Bacillati</taxon>
        <taxon>Bacillota</taxon>
        <taxon>Bacilli</taxon>
        <taxon>Bacillales</taxon>
        <taxon>Paenibacillaceae</taxon>
        <taxon>Chengkuizengella</taxon>
    </lineage>
</organism>
<evidence type="ECO:0000256" key="11">
    <source>
        <dbReference type="ARBA" id="ARBA00022989"/>
    </source>
</evidence>
<sequence>MRKNFFKTFSWCLLLSIVLTSIFITFDHADRFIGTEDYFDSEEFKYSYNNFLDYLGLMELEVFDLENITINQSHIEDYRNRYGSLSDELSVIETEYNVRISEAQNFGNTAAIDALKAERDLKIDDIKKIFEDDVYVEEKIRAELNEDINSYLEQFGNDFYQFDYNVFSYELRNIETGETFSKGDVSENAAFSMTYNDKNGFLKLPLASNNTNIPLMIDLLLDGSSAMYEGKIIIPTSKTHLIPQYQSFYTERNITFSSIIIGVVILLIILFIFKLRKSWFKNGFMTHLFDKCPLEIWLLLFIFNAVVLTAFLTILMGFFNLFFYGNFQISLGILLSQIVVVFSLWFGIYQLVWIYEKVRDRNGLITKIKNSLIAKFMYTIQDAFAKTSVGIQVLLTLILIFVWGFLTTSIIQFSYYFDELVLMYVLFILFIGIPLLTFIFRKIGYLNRVFIATEHLVDGTLHDPVPEKGRSVIAKHAANLNKLRTGIKVSLSEQAKSERLKTELITNVSHDLRTPLTSIITYTDLLKNQELTEEERMEYVKILERKSNRLKILIEDLFEVSKMASGNLELHKQEVDLTQLLQQVLGEHQEQLEQSGLELRATIPETPVIANVDGQRWWRVLDNLIVNAMKYSIKGSRVYVSLKHDNGQAEFIIKNVTKYELGENINELLERFKRADKSRHTEGSGLGLAIAQSIVDLHGGLLKIELDGDLFKVTVQIATS</sequence>
<dbReference type="InterPro" id="IPR005467">
    <property type="entry name" value="His_kinase_dom"/>
</dbReference>
<dbReference type="InterPro" id="IPR036890">
    <property type="entry name" value="HATPase_C_sf"/>
</dbReference>
<keyword evidence="13 14" id="KW-0472">Membrane</keyword>
<dbReference type="PANTHER" id="PTHR45528:SF1">
    <property type="entry name" value="SENSOR HISTIDINE KINASE CPXA"/>
    <property type="match status" value="1"/>
</dbReference>
<keyword evidence="7 14" id="KW-0812">Transmembrane</keyword>
<feature type="signal peptide" evidence="15">
    <location>
        <begin position="1"/>
        <end position="29"/>
    </location>
</feature>
<dbReference type="Gene3D" id="3.30.565.10">
    <property type="entry name" value="Histidine kinase-like ATPase, C-terminal domain"/>
    <property type="match status" value="1"/>
</dbReference>
<dbReference type="Proteomes" id="UP000448943">
    <property type="component" value="Unassembled WGS sequence"/>
</dbReference>
<feature type="transmembrane region" description="Helical" evidence="14">
    <location>
        <begin position="421"/>
        <end position="440"/>
    </location>
</feature>
<accession>A0A6N9Q0W8</accession>
<evidence type="ECO:0000313" key="18">
    <source>
        <dbReference type="Proteomes" id="UP000448943"/>
    </source>
</evidence>
<dbReference type="GO" id="GO:0000155">
    <property type="term" value="F:phosphorelay sensor kinase activity"/>
    <property type="evidence" value="ECO:0007669"/>
    <property type="project" value="InterPro"/>
</dbReference>
<dbReference type="SUPFAM" id="SSF55874">
    <property type="entry name" value="ATPase domain of HSP90 chaperone/DNA topoisomerase II/histidine kinase"/>
    <property type="match status" value="1"/>
</dbReference>
<gene>
    <name evidence="17" type="ORF">ERL59_07735</name>
</gene>
<keyword evidence="10" id="KW-0067">ATP-binding</keyword>
<evidence type="ECO:0000256" key="6">
    <source>
        <dbReference type="ARBA" id="ARBA00022679"/>
    </source>
</evidence>
<dbReference type="RefSeq" id="WP_160645642.1">
    <property type="nucleotide sequence ID" value="NZ_SIJB01000018.1"/>
</dbReference>
<feature type="domain" description="Histidine kinase" evidence="16">
    <location>
        <begin position="507"/>
        <end position="720"/>
    </location>
</feature>
<dbReference type="EC" id="2.7.13.3" evidence="3"/>
<dbReference type="CDD" id="cd00082">
    <property type="entry name" value="HisKA"/>
    <property type="match status" value="1"/>
</dbReference>
<keyword evidence="11 14" id="KW-1133">Transmembrane helix</keyword>
<dbReference type="Pfam" id="PF00512">
    <property type="entry name" value="HisKA"/>
    <property type="match status" value="1"/>
</dbReference>
<evidence type="ECO:0000256" key="9">
    <source>
        <dbReference type="ARBA" id="ARBA00022777"/>
    </source>
</evidence>
<comment type="subcellular location">
    <subcellularLocation>
        <location evidence="2">Cell membrane</location>
        <topology evidence="2">Multi-pass membrane protein</topology>
    </subcellularLocation>
</comment>
<proteinExistence type="predicted"/>
<evidence type="ECO:0000256" key="5">
    <source>
        <dbReference type="ARBA" id="ARBA00022553"/>
    </source>
</evidence>
<evidence type="ECO:0000256" key="3">
    <source>
        <dbReference type="ARBA" id="ARBA00012438"/>
    </source>
</evidence>
<evidence type="ECO:0000256" key="7">
    <source>
        <dbReference type="ARBA" id="ARBA00022692"/>
    </source>
</evidence>
<comment type="catalytic activity">
    <reaction evidence="1">
        <text>ATP + protein L-histidine = ADP + protein N-phospho-L-histidine.</text>
        <dbReference type="EC" id="2.7.13.3"/>
    </reaction>
</comment>
<dbReference type="AlphaFoldDB" id="A0A6N9Q0W8"/>